<dbReference type="RefSeq" id="WP_200088091.1">
    <property type="nucleotide sequence ID" value="NZ_CP054706.1"/>
</dbReference>
<dbReference type="KEGG" id="scib:HUG20_03405"/>
<proteinExistence type="predicted"/>
<organism evidence="2 3">
    <name type="scientific">Salicibibacter cibi</name>
    <dbReference type="NCBI Taxonomy" id="2743001"/>
    <lineage>
        <taxon>Bacteria</taxon>
        <taxon>Bacillati</taxon>
        <taxon>Bacillota</taxon>
        <taxon>Bacilli</taxon>
        <taxon>Bacillales</taxon>
        <taxon>Bacillaceae</taxon>
        <taxon>Salicibibacter</taxon>
    </lineage>
</organism>
<dbReference type="PANTHER" id="PTHR36849:SF1">
    <property type="entry name" value="CYTOPLASMIC PROTEIN"/>
    <property type="match status" value="1"/>
</dbReference>
<dbReference type="Proteomes" id="UP000595349">
    <property type="component" value="Chromosome"/>
</dbReference>
<gene>
    <name evidence="2" type="ORF">HUG20_03405</name>
</gene>
<keyword evidence="1" id="KW-0175">Coiled coil</keyword>
<sequence>MPIAMKRIYQAAEKSDGYRVLIDRVWPRGLSKEKALIDEWVKEAGPSKELRQWFGHDPEKFQAFKEDYKKELQENEKQHEALERLKTLAEIHEKNITLIFAAKEESYNHARVLKEILDHQ</sequence>
<dbReference type="PANTHER" id="PTHR36849">
    <property type="entry name" value="CYTOPLASMIC PROTEIN-RELATED"/>
    <property type="match status" value="1"/>
</dbReference>
<feature type="coiled-coil region" evidence="1">
    <location>
        <begin position="65"/>
        <end position="95"/>
    </location>
</feature>
<evidence type="ECO:0000256" key="1">
    <source>
        <dbReference type="SAM" id="Coils"/>
    </source>
</evidence>
<keyword evidence="3" id="KW-1185">Reference proteome</keyword>
<accession>A0A7T6Z900</accession>
<dbReference type="EMBL" id="CP054706">
    <property type="protein sequence ID" value="QQK79041.1"/>
    <property type="molecule type" value="Genomic_DNA"/>
</dbReference>
<protein>
    <submittedName>
        <fullName evidence="2">DUF488 family protein</fullName>
    </submittedName>
</protein>
<name>A0A7T6Z900_9BACI</name>
<dbReference type="Pfam" id="PF22752">
    <property type="entry name" value="DUF488-N3i"/>
    <property type="match status" value="1"/>
</dbReference>
<evidence type="ECO:0000313" key="2">
    <source>
        <dbReference type="EMBL" id="QQK79041.1"/>
    </source>
</evidence>
<dbReference type="InterPro" id="IPR052552">
    <property type="entry name" value="YeaO-like"/>
</dbReference>
<evidence type="ECO:0000313" key="3">
    <source>
        <dbReference type="Proteomes" id="UP000595349"/>
    </source>
</evidence>
<reference evidence="2 3" key="1">
    <citation type="submission" date="2020-06" db="EMBL/GenBank/DDBJ databases">
        <title>Genomic analysis of Salicibibacter sp. NKC21-4.</title>
        <authorList>
            <person name="Oh Y.J."/>
        </authorList>
    </citation>
    <scope>NUCLEOTIDE SEQUENCE [LARGE SCALE GENOMIC DNA]</scope>
    <source>
        <strain evidence="2 3">NKC21-4</strain>
    </source>
</reference>
<dbReference type="AlphaFoldDB" id="A0A7T6Z900"/>